<name>A0A941GU22_9CHRO</name>
<gene>
    <name evidence="4" type="ORF">DSM107014_16030</name>
</gene>
<feature type="domain" description="CRISPR type III-associated protein" evidence="3">
    <location>
        <begin position="333"/>
        <end position="448"/>
    </location>
</feature>
<evidence type="ECO:0000256" key="1">
    <source>
        <dbReference type="ARBA" id="ARBA00023118"/>
    </source>
</evidence>
<dbReference type="InterPro" id="IPR005537">
    <property type="entry name" value="RAMP_III_fam"/>
</dbReference>
<dbReference type="GO" id="GO:0051607">
    <property type="term" value="P:defense response to virus"/>
    <property type="evidence" value="ECO:0007669"/>
    <property type="project" value="UniProtKB-KW"/>
</dbReference>
<feature type="region of interest" description="Disordered" evidence="2">
    <location>
        <begin position="1"/>
        <end position="56"/>
    </location>
</feature>
<dbReference type="EMBL" id="JADQBC010000130">
    <property type="protein sequence ID" value="MBR8829381.1"/>
    <property type="molecule type" value="Genomic_DNA"/>
</dbReference>
<feature type="compositionally biased region" description="Polar residues" evidence="2">
    <location>
        <begin position="13"/>
        <end position="22"/>
    </location>
</feature>
<protein>
    <submittedName>
        <fullName evidence="4">Type III-B CRISPR module RAMP protein Cmr6</fullName>
    </submittedName>
</protein>
<dbReference type="InterPro" id="IPR010172">
    <property type="entry name" value="CRISPR-assoc_prot_TM1791"/>
</dbReference>
<sequence>MSEKLNKPVPRPTQKSTGPTPQNRNNHGGNGGGGGKNNQPPSPWLDGDNPPHPHNTASFVEYLRWMREPEQQHKDGTKLEILHKAEQAANYSDRLKKLTQRTELIAGRNNTFKVTCPWRLRVGGHRGPESILLPAFDALGMPYIPSSSLRGVARCQAIREMTTKGVSWQKAEQEIAPYFGSLTPDNPVDKGGKVVFLDAYPLPSNKTGGLAMDLANNIWKWEGNELKYEPNPNPFFSLKEPTFLIGLRLASGCNEPKVLERVKNWLIAGLKMGIGSQINSGYGALSSNSNHKQPREFFRVEFDLEGQLIHGHQTFTQWKRDNSNQWQMRGKPEPEVRATAFKSMLRYWFRAFALGVLEIKTVKEWEAKLFGAITPKQRGWIRFDILEGKLVQKESQRENDECGEQEGILTLSYGDEAPKNGEEKIKKIMKSLTWLMFNLGGIGQGARRPCYKRTSPPWYRGAIFSISSQDNLWKVPETATECEKLFRKNLEQFYQVLKELTQVQVNYHAPRKVGETHDHQWVEAIDANCKIVLVSGRNHKKPFALELLHKEFHNLENNKKYAEAKSLCGGVKNDNITIDNRQIQRKVTPSPIWIADSEDYQIVTVFGANKNPRKKYLEELENKGKYSQLWPFVKH</sequence>
<dbReference type="PANTHER" id="PTHR39965">
    <property type="entry name" value="CRISPR SYSTEM CMR SUBUNIT CMR6"/>
    <property type="match status" value="1"/>
</dbReference>
<dbReference type="Proteomes" id="UP000767446">
    <property type="component" value="Unassembled WGS sequence"/>
</dbReference>
<organism evidence="4 5">
    <name type="scientific">Gomphosphaeria aponina SAG 52.96 = DSM 107014</name>
    <dbReference type="NCBI Taxonomy" id="1521640"/>
    <lineage>
        <taxon>Bacteria</taxon>
        <taxon>Bacillati</taxon>
        <taxon>Cyanobacteriota</taxon>
        <taxon>Cyanophyceae</taxon>
        <taxon>Oscillatoriophycideae</taxon>
        <taxon>Chroococcales</taxon>
        <taxon>Gomphosphaeriaceae</taxon>
        <taxon>Gomphosphaeria</taxon>
    </lineage>
</organism>
<evidence type="ECO:0000259" key="3">
    <source>
        <dbReference type="Pfam" id="PF03787"/>
    </source>
</evidence>
<evidence type="ECO:0000313" key="4">
    <source>
        <dbReference type="EMBL" id="MBR8829381.1"/>
    </source>
</evidence>
<dbReference type="PANTHER" id="PTHR39965:SF1">
    <property type="entry name" value="CRISPR SYSTEM CMR SUBUNIT CMR6"/>
    <property type="match status" value="1"/>
</dbReference>
<dbReference type="Pfam" id="PF03787">
    <property type="entry name" value="RAMPs"/>
    <property type="match status" value="2"/>
</dbReference>
<keyword evidence="1" id="KW-0051">Antiviral defense</keyword>
<feature type="domain" description="CRISPR type III-associated protein" evidence="3">
    <location>
        <begin position="112"/>
        <end position="285"/>
    </location>
</feature>
<evidence type="ECO:0000313" key="5">
    <source>
        <dbReference type="Proteomes" id="UP000767446"/>
    </source>
</evidence>
<dbReference type="AlphaFoldDB" id="A0A941GU22"/>
<proteinExistence type="predicted"/>
<evidence type="ECO:0000256" key="2">
    <source>
        <dbReference type="SAM" id="MobiDB-lite"/>
    </source>
</evidence>
<accession>A0A941GU22</accession>
<reference evidence="4" key="1">
    <citation type="submission" date="2021-02" db="EMBL/GenBank/DDBJ databases">
        <title>Metagenome analyses of Stigonema ocellatum DSM 106950, Chlorogloea purpurea SAG 13.99 and Gomphosphaeria aponina DSM 107014.</title>
        <authorList>
            <person name="Marter P."/>
            <person name="Huang S."/>
        </authorList>
    </citation>
    <scope>NUCLEOTIDE SEQUENCE</scope>
    <source>
        <strain evidence="4">JP213</strain>
    </source>
</reference>
<comment type="caution">
    <text evidence="4">The sequence shown here is derived from an EMBL/GenBank/DDBJ whole genome shotgun (WGS) entry which is preliminary data.</text>
</comment>